<dbReference type="RefSeq" id="WP_079647434.1">
    <property type="nucleotide sequence ID" value="NZ_FUYM01000003.1"/>
</dbReference>
<dbReference type="STRING" id="439228.SAMN06295920_10393"/>
<dbReference type="Proteomes" id="UP000189818">
    <property type="component" value="Unassembled WGS sequence"/>
</dbReference>
<accession>A0A1T5BLT9</accession>
<dbReference type="AlphaFoldDB" id="A0A1T5BLT9"/>
<name>A0A1T5BLT9_9SPHN</name>
<organism evidence="2 3">
    <name type="scientific">Rhizorhabdus histidinilytica</name>
    <dbReference type="NCBI Taxonomy" id="439228"/>
    <lineage>
        <taxon>Bacteria</taxon>
        <taxon>Pseudomonadati</taxon>
        <taxon>Pseudomonadota</taxon>
        <taxon>Alphaproteobacteria</taxon>
        <taxon>Sphingomonadales</taxon>
        <taxon>Sphingomonadaceae</taxon>
        <taxon>Rhizorhabdus</taxon>
    </lineage>
</organism>
<sequence length="173" mass="19821">MGEVLEQLIAKAAVRDLIYSYPRGLDRLDPDLLRSIAHPGATMKFLGMFDGSWDDFVAWLMKAHTDMLYNRHTIGNVLIEVKGDRAVSETTATAHLIVGRADGQVEDRDTHSRYLDNWERRDGRWGLVNRLTLKDHRRIRVMGREEFDAQVEYVHAADVLRDDPSYAHFASLA</sequence>
<evidence type="ECO:0000259" key="1">
    <source>
        <dbReference type="Pfam" id="PF13577"/>
    </source>
</evidence>
<keyword evidence="3" id="KW-1185">Reference proteome</keyword>
<reference evidence="3" key="1">
    <citation type="submission" date="2017-02" db="EMBL/GenBank/DDBJ databases">
        <authorList>
            <person name="Varghese N."/>
            <person name="Submissions S."/>
        </authorList>
    </citation>
    <scope>NUCLEOTIDE SEQUENCE [LARGE SCALE GENOMIC DNA]</scope>
    <source>
        <strain evidence="3">UM2</strain>
    </source>
</reference>
<protein>
    <submittedName>
        <fullName evidence="2">SnoaL-like domain-containing protein</fullName>
    </submittedName>
</protein>
<evidence type="ECO:0000313" key="2">
    <source>
        <dbReference type="EMBL" id="SKB47960.1"/>
    </source>
</evidence>
<dbReference type="CDD" id="cd00531">
    <property type="entry name" value="NTF2_like"/>
    <property type="match status" value="1"/>
</dbReference>
<evidence type="ECO:0000313" key="3">
    <source>
        <dbReference type="Proteomes" id="UP000189818"/>
    </source>
</evidence>
<gene>
    <name evidence="2" type="ORF">SAMN06295920_10393</name>
</gene>
<dbReference type="InterPro" id="IPR032710">
    <property type="entry name" value="NTF2-like_dom_sf"/>
</dbReference>
<dbReference type="OrthoDB" id="7585039at2"/>
<dbReference type="SUPFAM" id="SSF54427">
    <property type="entry name" value="NTF2-like"/>
    <property type="match status" value="1"/>
</dbReference>
<dbReference type="EMBL" id="FUYM01000003">
    <property type="protein sequence ID" value="SKB47960.1"/>
    <property type="molecule type" value="Genomic_DNA"/>
</dbReference>
<dbReference type="InterPro" id="IPR037401">
    <property type="entry name" value="SnoaL-like"/>
</dbReference>
<dbReference type="Gene3D" id="3.10.450.50">
    <property type="match status" value="1"/>
</dbReference>
<feature type="domain" description="SnoaL-like" evidence="1">
    <location>
        <begin position="7"/>
        <end position="129"/>
    </location>
</feature>
<dbReference type="Pfam" id="PF13577">
    <property type="entry name" value="SnoaL_4"/>
    <property type="match status" value="1"/>
</dbReference>
<proteinExistence type="predicted"/>